<keyword evidence="3" id="KW-1185">Reference proteome</keyword>
<proteinExistence type="predicted"/>
<dbReference type="KEGG" id="dpx:DAPPUDRAFT_249295"/>
<protein>
    <submittedName>
        <fullName evidence="2">Uncharacterized protein</fullName>
    </submittedName>
</protein>
<evidence type="ECO:0000313" key="2">
    <source>
        <dbReference type="EMBL" id="EFX76082.1"/>
    </source>
</evidence>
<dbReference type="AlphaFoldDB" id="E9GWC9"/>
<reference evidence="2 3" key="1">
    <citation type="journal article" date="2011" name="Science">
        <title>The ecoresponsive genome of Daphnia pulex.</title>
        <authorList>
            <person name="Colbourne J.K."/>
            <person name="Pfrender M.E."/>
            <person name="Gilbert D."/>
            <person name="Thomas W.K."/>
            <person name="Tucker A."/>
            <person name="Oakley T.H."/>
            <person name="Tokishita S."/>
            <person name="Aerts A."/>
            <person name="Arnold G.J."/>
            <person name="Basu M.K."/>
            <person name="Bauer D.J."/>
            <person name="Caceres C.E."/>
            <person name="Carmel L."/>
            <person name="Casola C."/>
            <person name="Choi J.H."/>
            <person name="Detter J.C."/>
            <person name="Dong Q."/>
            <person name="Dusheyko S."/>
            <person name="Eads B.D."/>
            <person name="Frohlich T."/>
            <person name="Geiler-Samerotte K.A."/>
            <person name="Gerlach D."/>
            <person name="Hatcher P."/>
            <person name="Jogdeo S."/>
            <person name="Krijgsveld J."/>
            <person name="Kriventseva E.V."/>
            <person name="Kultz D."/>
            <person name="Laforsch C."/>
            <person name="Lindquist E."/>
            <person name="Lopez J."/>
            <person name="Manak J.R."/>
            <person name="Muller J."/>
            <person name="Pangilinan J."/>
            <person name="Patwardhan R.P."/>
            <person name="Pitluck S."/>
            <person name="Pritham E.J."/>
            <person name="Rechtsteiner A."/>
            <person name="Rho M."/>
            <person name="Rogozin I.B."/>
            <person name="Sakarya O."/>
            <person name="Salamov A."/>
            <person name="Schaack S."/>
            <person name="Shapiro H."/>
            <person name="Shiga Y."/>
            <person name="Skalitzky C."/>
            <person name="Smith Z."/>
            <person name="Souvorov A."/>
            <person name="Sung W."/>
            <person name="Tang Z."/>
            <person name="Tsuchiya D."/>
            <person name="Tu H."/>
            <person name="Vos H."/>
            <person name="Wang M."/>
            <person name="Wolf Y.I."/>
            <person name="Yamagata H."/>
            <person name="Yamada T."/>
            <person name="Ye Y."/>
            <person name="Shaw J.R."/>
            <person name="Andrews J."/>
            <person name="Crease T.J."/>
            <person name="Tang H."/>
            <person name="Lucas S.M."/>
            <person name="Robertson H.M."/>
            <person name="Bork P."/>
            <person name="Koonin E.V."/>
            <person name="Zdobnov E.M."/>
            <person name="Grigoriev I.V."/>
            <person name="Lynch M."/>
            <person name="Boore J.L."/>
        </authorList>
    </citation>
    <scope>NUCLEOTIDE SEQUENCE [LARGE SCALE GENOMIC DNA]</scope>
</reference>
<evidence type="ECO:0000256" key="1">
    <source>
        <dbReference type="SAM" id="MobiDB-lite"/>
    </source>
</evidence>
<dbReference type="InParanoid" id="E9GWC9"/>
<organism evidence="2 3">
    <name type="scientific">Daphnia pulex</name>
    <name type="common">Water flea</name>
    <dbReference type="NCBI Taxonomy" id="6669"/>
    <lineage>
        <taxon>Eukaryota</taxon>
        <taxon>Metazoa</taxon>
        <taxon>Ecdysozoa</taxon>
        <taxon>Arthropoda</taxon>
        <taxon>Crustacea</taxon>
        <taxon>Branchiopoda</taxon>
        <taxon>Diplostraca</taxon>
        <taxon>Cladocera</taxon>
        <taxon>Anomopoda</taxon>
        <taxon>Daphniidae</taxon>
        <taxon>Daphnia</taxon>
    </lineage>
</organism>
<feature type="region of interest" description="Disordered" evidence="1">
    <location>
        <begin position="28"/>
        <end position="74"/>
    </location>
</feature>
<evidence type="ECO:0000313" key="3">
    <source>
        <dbReference type="Proteomes" id="UP000000305"/>
    </source>
</evidence>
<dbReference type="Proteomes" id="UP000000305">
    <property type="component" value="Unassembled WGS sequence"/>
</dbReference>
<feature type="compositionally biased region" description="Polar residues" evidence="1">
    <location>
        <begin position="43"/>
        <end position="60"/>
    </location>
</feature>
<dbReference type="EMBL" id="GL732570">
    <property type="protein sequence ID" value="EFX76082.1"/>
    <property type="molecule type" value="Genomic_DNA"/>
</dbReference>
<sequence length="74" mass="8250">MKTFRPYPFLPQLEHQPMHALTRTRSVSANFEATPNAREPNNVKISSQQRCQKNSQQSCQKPPKACGGSYAGAC</sequence>
<dbReference type="HOGENOM" id="CLU_2690336_0_0_1"/>
<gene>
    <name evidence="2" type="ORF">DAPPUDRAFT_249295</name>
</gene>
<accession>E9GWC9</accession>
<name>E9GWC9_DAPPU</name>